<feature type="domain" description="Spi protease inhibitor" evidence="7">
    <location>
        <begin position="25"/>
        <end position="112"/>
    </location>
</feature>
<evidence type="ECO:0000313" key="8">
    <source>
        <dbReference type="EMBL" id="MBM3318141.1"/>
    </source>
</evidence>
<gene>
    <name evidence="8" type="ORF">FJY75_09875</name>
</gene>
<evidence type="ECO:0000313" key="9">
    <source>
        <dbReference type="Proteomes" id="UP000748308"/>
    </source>
</evidence>
<sequence>MARRDLRIVLLLIACPCLFSLPVRAEPVAGLAARRIAAAFLERIRAAGFEASGAFAVPGEREPLAHVVTLDPAGYVVVAADDRLPPVIAYSTTAEYPGGEEIPDPLLALLQADLERRLAALPQLDARAAEARSQAWSELAAGTSRRGARFEQWPPEGSTPTGGWIAANWAQGAPYNALCPLDLAHGGSRSLAGCPAVAMAMILNYHETIQGTAFDGGDRYWHNYAGNAYWIPDAHAQYGFPSFATLNGYLETLTQHWAEGTPLTNTDKAALVFGCGVAARQVYSASGSGTFGVGQAFDAFRRFAFADCRLVFDTDPDLYPDMAAQMQNALPVHLAVVDPDWTMGHNLVVDGYNTDSYFHLNFGWGGAYNGWYLLPQEIPYGLTVIEGAILDIVPESQSGAHLPAGGAALALAGGPNPIGPRLTLTFASPAAGRARLGIYDAAGRRQELLLDAEIPEGTRSFDWTPRRLESGVYWARLQIGDRVATRRLVLAR</sequence>
<dbReference type="GO" id="GO:0006508">
    <property type="term" value="P:proteolysis"/>
    <property type="evidence" value="ECO:0007669"/>
    <property type="project" value="UniProtKB-KW"/>
</dbReference>
<dbReference type="InterPro" id="IPR044934">
    <property type="entry name" value="Streptopain_sf"/>
</dbReference>
<evidence type="ECO:0000259" key="7">
    <source>
        <dbReference type="Pfam" id="PF13734"/>
    </source>
</evidence>
<dbReference type="PRINTS" id="PR00797">
    <property type="entry name" value="STREPTOPAIN"/>
</dbReference>
<comment type="caution">
    <text evidence="8">The sequence shown here is derived from an EMBL/GenBank/DDBJ whole genome shotgun (WGS) entry which is preliminary data.</text>
</comment>
<dbReference type="Proteomes" id="UP000748308">
    <property type="component" value="Unassembled WGS sequence"/>
</dbReference>
<protein>
    <submittedName>
        <fullName evidence="8">C10 family peptidase</fullName>
    </submittedName>
</protein>
<name>A0A937X9G7_UNCEI</name>
<evidence type="ECO:0000256" key="5">
    <source>
        <dbReference type="ARBA" id="ARBA00022807"/>
    </source>
</evidence>
<keyword evidence="3" id="KW-0732">Signal</keyword>
<evidence type="ECO:0000256" key="3">
    <source>
        <dbReference type="ARBA" id="ARBA00022729"/>
    </source>
</evidence>
<evidence type="ECO:0000256" key="4">
    <source>
        <dbReference type="ARBA" id="ARBA00022801"/>
    </source>
</evidence>
<comment type="similarity">
    <text evidence="1">Belongs to the peptidase C10 family.</text>
</comment>
<proteinExistence type="inferred from homology"/>
<keyword evidence="4" id="KW-0378">Hydrolase</keyword>
<evidence type="ECO:0000256" key="2">
    <source>
        <dbReference type="ARBA" id="ARBA00022670"/>
    </source>
</evidence>
<accession>A0A937X9G7</accession>
<feature type="active site" description="Nucleophile" evidence="6">
    <location>
        <position position="194"/>
    </location>
</feature>
<dbReference type="InterPro" id="IPR038765">
    <property type="entry name" value="Papain-like_cys_pep_sf"/>
</dbReference>
<feature type="active site" description="Proton acceptor" evidence="6">
    <location>
        <position position="345"/>
    </location>
</feature>
<dbReference type="Pfam" id="PF13734">
    <property type="entry name" value="Inhibitor_I69"/>
    <property type="match status" value="1"/>
</dbReference>
<dbReference type="SUPFAM" id="SSF54001">
    <property type="entry name" value="Cysteine proteinases"/>
    <property type="match status" value="1"/>
</dbReference>
<evidence type="ECO:0000256" key="1">
    <source>
        <dbReference type="ARBA" id="ARBA00009693"/>
    </source>
</evidence>
<dbReference type="Pfam" id="PF01640">
    <property type="entry name" value="Peptidase_C10"/>
    <property type="match status" value="1"/>
</dbReference>
<dbReference type="Gene3D" id="3.90.70.50">
    <property type="entry name" value="Peptidase C10, streptopain"/>
    <property type="match status" value="2"/>
</dbReference>
<dbReference type="AlphaFoldDB" id="A0A937X9G7"/>
<dbReference type="GO" id="GO:0008234">
    <property type="term" value="F:cysteine-type peptidase activity"/>
    <property type="evidence" value="ECO:0007669"/>
    <property type="project" value="UniProtKB-KW"/>
</dbReference>
<keyword evidence="2" id="KW-0645">Protease</keyword>
<dbReference type="EMBL" id="VGIY01000273">
    <property type="protein sequence ID" value="MBM3318141.1"/>
    <property type="molecule type" value="Genomic_DNA"/>
</dbReference>
<reference evidence="8" key="1">
    <citation type="submission" date="2019-03" db="EMBL/GenBank/DDBJ databases">
        <title>Lake Tanganyika Metagenome-Assembled Genomes (MAGs).</title>
        <authorList>
            <person name="Tran P."/>
        </authorList>
    </citation>
    <scope>NUCLEOTIDE SEQUENCE</scope>
    <source>
        <strain evidence="8">M_DeepCast_400m_m2_100</strain>
    </source>
</reference>
<evidence type="ECO:0000256" key="6">
    <source>
        <dbReference type="PIRSR" id="PIRSR600200-1"/>
    </source>
</evidence>
<organism evidence="8 9">
    <name type="scientific">Eiseniibacteriota bacterium</name>
    <dbReference type="NCBI Taxonomy" id="2212470"/>
    <lineage>
        <taxon>Bacteria</taxon>
        <taxon>Candidatus Eiseniibacteriota</taxon>
    </lineage>
</organism>
<dbReference type="InterPro" id="IPR000200">
    <property type="entry name" value="Peptidase_C10"/>
</dbReference>
<dbReference type="InterPro" id="IPR025896">
    <property type="entry name" value="Spi_Prtas-inh"/>
</dbReference>
<keyword evidence="5" id="KW-0788">Thiol protease</keyword>